<dbReference type="EMBL" id="CP002353">
    <property type="protein sequence ID" value="ADV61190.1"/>
    <property type="molecule type" value="Genomic_DNA"/>
</dbReference>
<dbReference type="eggNOG" id="COG1696">
    <property type="taxonomic scope" value="Bacteria"/>
</dbReference>
<dbReference type="OrthoDB" id="9805788at2"/>
<evidence type="ECO:0000256" key="1">
    <source>
        <dbReference type="ARBA" id="ARBA00004651"/>
    </source>
</evidence>
<reference key="1">
    <citation type="submission" date="2010-11" db="EMBL/GenBank/DDBJ databases">
        <title>The complete sequence of chromosome of Isophaera pallida ATCC 43644.</title>
        <authorList>
            <consortium name="US DOE Joint Genome Institute (JGI-PGF)"/>
            <person name="Lucas S."/>
            <person name="Copeland A."/>
            <person name="Lapidus A."/>
            <person name="Bruce D."/>
            <person name="Goodwin L."/>
            <person name="Pitluck S."/>
            <person name="Kyrpides N."/>
            <person name="Mavromatis K."/>
            <person name="Pagani I."/>
            <person name="Ivanova N."/>
            <person name="Saunders E."/>
            <person name="Brettin T."/>
            <person name="Detter J.C."/>
            <person name="Han C."/>
            <person name="Tapia R."/>
            <person name="Land M."/>
            <person name="Hauser L."/>
            <person name="Markowitz V."/>
            <person name="Cheng J.-F."/>
            <person name="Hugenholtz P."/>
            <person name="Woyke T."/>
            <person name="Wu D."/>
            <person name="Eisen J.A."/>
        </authorList>
    </citation>
    <scope>NUCLEOTIDE SEQUENCE</scope>
    <source>
        <strain>ATCC 43644</strain>
    </source>
</reference>
<keyword evidence="10" id="KW-1185">Reference proteome</keyword>
<dbReference type="PIRSF" id="PIRSF500217">
    <property type="entry name" value="AlgI"/>
    <property type="match status" value="1"/>
</dbReference>
<dbReference type="GO" id="GO:0042121">
    <property type="term" value="P:alginic acid biosynthetic process"/>
    <property type="evidence" value="ECO:0007669"/>
    <property type="project" value="InterPro"/>
</dbReference>
<sequence>MIFASPFFLFFFLPVVLGFGLILPQRWRNLWLLTSSLFFYAWGEFGYTLLFLGSIVGNYTLGLAAQQARNNADPTRSQRRVRQVMVSSAFFNLGILCWFKYAGFFFDNLSEAARLMGLPALPHNDIHLPIGISFFTFQGLSYVIDVARGSVEAQRNLIKFSTYLSFFPQLIAGPIVRYIDVARFLDKRSIRLEQFTQGVERFIVGLSKKVLIANTLATTADAIFDTPAGSLSAEVAWLGIACYTLQLYYDFSGYSDMAIGLGKLFGFDFPENFRHPLAATSMTDFWRRWHISLSSWFRDYLYIPLGGNRQGPIRTARNLAIVFLLCGLWHGAGWTFILWGTAHGVVLILERVGLERLIQKIWPLGFLYVPIMAMLTFVLFRADSLAYAFEYYGALFGLGSSSHPIDKYWDWECLVTLLTGWILMYPWAPWIGQIFHRVQTSRLALLLQSPLILSRTLALTGLLWLSSALLVSGTYNPFIYFKF</sequence>
<accession>E8R072</accession>
<feature type="transmembrane region" description="Helical" evidence="8">
    <location>
        <begin position="126"/>
        <end position="147"/>
    </location>
</feature>
<protein>
    <submittedName>
        <fullName evidence="9">Membrane bound O-acyl transferase MBOAT family protein</fullName>
    </submittedName>
</protein>
<dbReference type="Proteomes" id="UP000008631">
    <property type="component" value="Chromosome"/>
</dbReference>
<keyword evidence="6 7" id="KW-0472">Membrane</keyword>
<evidence type="ECO:0000256" key="5">
    <source>
        <dbReference type="ARBA" id="ARBA00022989"/>
    </source>
</evidence>
<dbReference type="GO" id="GO:0005886">
    <property type="term" value="C:plasma membrane"/>
    <property type="evidence" value="ECO:0007669"/>
    <property type="project" value="UniProtKB-SubCell"/>
</dbReference>
<proteinExistence type="inferred from homology"/>
<keyword evidence="7" id="KW-0012">Acyltransferase</keyword>
<feature type="transmembrane region" description="Helical" evidence="8">
    <location>
        <begin position="84"/>
        <end position="106"/>
    </location>
</feature>
<evidence type="ECO:0000256" key="8">
    <source>
        <dbReference type="SAM" id="Phobius"/>
    </source>
</evidence>
<feature type="transmembrane region" description="Helical" evidence="8">
    <location>
        <begin position="456"/>
        <end position="475"/>
    </location>
</feature>
<evidence type="ECO:0000256" key="4">
    <source>
        <dbReference type="ARBA" id="ARBA00022692"/>
    </source>
</evidence>
<evidence type="ECO:0000313" key="10">
    <source>
        <dbReference type="Proteomes" id="UP000008631"/>
    </source>
</evidence>
<keyword evidence="3 7" id="KW-1003">Cell membrane</keyword>
<evidence type="ECO:0000256" key="3">
    <source>
        <dbReference type="ARBA" id="ARBA00022475"/>
    </source>
</evidence>
<dbReference type="AlphaFoldDB" id="E8R072"/>
<comment type="similarity">
    <text evidence="2 7">Belongs to the membrane-bound acyltransferase family.</text>
</comment>
<evidence type="ECO:0000256" key="2">
    <source>
        <dbReference type="ARBA" id="ARBA00010323"/>
    </source>
</evidence>
<dbReference type="KEGG" id="ipa:Isop_0597"/>
<dbReference type="RefSeq" id="WP_013563479.1">
    <property type="nucleotide sequence ID" value="NC_014962.1"/>
</dbReference>
<reference evidence="9 10" key="2">
    <citation type="journal article" date="2011" name="Stand. Genomic Sci.">
        <title>Complete genome sequence of Isosphaera pallida type strain (IS1B).</title>
        <authorList>
            <consortium name="US DOE Joint Genome Institute (JGI-PGF)"/>
            <person name="Goker M."/>
            <person name="Cleland D."/>
            <person name="Saunders E."/>
            <person name="Lapidus A."/>
            <person name="Nolan M."/>
            <person name="Lucas S."/>
            <person name="Hammon N."/>
            <person name="Deshpande S."/>
            <person name="Cheng J.F."/>
            <person name="Tapia R."/>
            <person name="Han C."/>
            <person name="Goodwin L."/>
            <person name="Pitluck S."/>
            <person name="Liolios K."/>
            <person name="Pagani I."/>
            <person name="Ivanova N."/>
            <person name="Mavromatis K."/>
            <person name="Pati A."/>
            <person name="Chen A."/>
            <person name="Palaniappan K."/>
            <person name="Land M."/>
            <person name="Hauser L."/>
            <person name="Chang Y.J."/>
            <person name="Jeffries C.D."/>
            <person name="Detter J.C."/>
            <person name="Beck B."/>
            <person name="Woyke T."/>
            <person name="Bristow J."/>
            <person name="Eisen J.A."/>
            <person name="Markowitz V."/>
            <person name="Hugenholtz P."/>
            <person name="Kyrpides N.C."/>
            <person name="Klenk H.P."/>
        </authorList>
    </citation>
    <scope>NUCLEOTIDE SEQUENCE [LARGE SCALE GENOMIC DNA]</scope>
    <source>
        <strain evidence="10">ATCC 43644 / DSM 9630 / IS1B</strain>
    </source>
</reference>
<evidence type="ECO:0000256" key="7">
    <source>
        <dbReference type="PIRNR" id="PIRNR016636"/>
    </source>
</evidence>
<gene>
    <name evidence="9" type="ordered locus">Isop_0597</name>
</gene>
<dbReference type="PIRSF" id="PIRSF016636">
    <property type="entry name" value="AlgI_DltB"/>
    <property type="match status" value="1"/>
</dbReference>
<keyword evidence="4 8" id="KW-0812">Transmembrane</keyword>
<dbReference type="InterPro" id="IPR004299">
    <property type="entry name" value="MBOAT_fam"/>
</dbReference>
<name>E8R072_ISOPI</name>
<dbReference type="PANTHER" id="PTHR13285">
    <property type="entry name" value="ACYLTRANSFERASE"/>
    <property type="match status" value="1"/>
</dbReference>
<dbReference type="STRING" id="575540.Isop_0597"/>
<feature type="transmembrane region" description="Helical" evidence="8">
    <location>
        <begin position="361"/>
        <end position="380"/>
    </location>
</feature>
<dbReference type="InParanoid" id="E8R072"/>
<dbReference type="InterPro" id="IPR051085">
    <property type="entry name" value="MB_O-acyltransferase"/>
</dbReference>
<dbReference type="HOGENOM" id="CLU_025255_1_3_0"/>
<dbReference type="PANTHER" id="PTHR13285:SF18">
    <property type="entry name" value="PROTEIN-CYSTEINE N-PALMITOYLTRANSFERASE RASP"/>
    <property type="match status" value="1"/>
</dbReference>
<feature type="transmembrane region" description="Helical" evidence="8">
    <location>
        <begin position="319"/>
        <end position="341"/>
    </location>
</feature>
<dbReference type="GO" id="GO:0016746">
    <property type="term" value="F:acyltransferase activity"/>
    <property type="evidence" value="ECO:0007669"/>
    <property type="project" value="UniProtKB-KW"/>
</dbReference>
<keyword evidence="7 9" id="KW-0808">Transferase</keyword>
<evidence type="ECO:0000256" key="6">
    <source>
        <dbReference type="ARBA" id="ARBA00023136"/>
    </source>
</evidence>
<keyword evidence="5 8" id="KW-1133">Transmembrane helix</keyword>
<comment type="subcellular location">
    <subcellularLocation>
        <location evidence="1">Cell membrane</location>
        <topology evidence="1">Multi-pass membrane protein</topology>
    </subcellularLocation>
</comment>
<evidence type="ECO:0000313" key="9">
    <source>
        <dbReference type="EMBL" id="ADV61190.1"/>
    </source>
</evidence>
<organism evidence="9 10">
    <name type="scientific">Isosphaera pallida (strain ATCC 43644 / DSM 9630 / IS1B)</name>
    <dbReference type="NCBI Taxonomy" id="575540"/>
    <lineage>
        <taxon>Bacteria</taxon>
        <taxon>Pseudomonadati</taxon>
        <taxon>Planctomycetota</taxon>
        <taxon>Planctomycetia</taxon>
        <taxon>Isosphaerales</taxon>
        <taxon>Isosphaeraceae</taxon>
        <taxon>Isosphaera</taxon>
    </lineage>
</organism>
<dbReference type="InterPro" id="IPR024194">
    <property type="entry name" value="Ac/AlaTfrase_AlgI/DltB"/>
</dbReference>
<feature type="transmembrane region" description="Helical" evidence="8">
    <location>
        <begin position="414"/>
        <end position="435"/>
    </location>
</feature>
<feature type="transmembrane region" description="Helical" evidence="8">
    <location>
        <begin position="42"/>
        <end position="64"/>
    </location>
</feature>
<dbReference type="Pfam" id="PF03062">
    <property type="entry name" value="MBOAT"/>
    <property type="match status" value="1"/>
</dbReference>
<dbReference type="InterPro" id="IPR028362">
    <property type="entry name" value="AlgI"/>
</dbReference>